<comment type="cofactor">
    <cofactor evidence="5">
        <name>FAD</name>
        <dbReference type="ChEBI" id="CHEBI:57692"/>
    </cofactor>
</comment>
<evidence type="ECO:0000256" key="4">
    <source>
        <dbReference type="ARBA" id="ARBA00023002"/>
    </source>
</evidence>
<keyword evidence="2 5" id="KW-0285">Flavoprotein</keyword>
<dbReference type="PANTHER" id="PTHR48083:SF28">
    <property type="entry name" value="ACYL-COA DEHYDROGENASE FAMILY PROTEIN (AFU_ORTHOLOGUE AFUA_6G10880)-RELATED"/>
    <property type="match status" value="1"/>
</dbReference>
<organism evidence="8 9">
    <name type="scientific">Dactylosporangium cerinum</name>
    <dbReference type="NCBI Taxonomy" id="1434730"/>
    <lineage>
        <taxon>Bacteria</taxon>
        <taxon>Bacillati</taxon>
        <taxon>Actinomycetota</taxon>
        <taxon>Actinomycetes</taxon>
        <taxon>Micromonosporales</taxon>
        <taxon>Micromonosporaceae</taxon>
        <taxon>Dactylosporangium</taxon>
    </lineage>
</organism>
<reference evidence="9" key="1">
    <citation type="journal article" date="2019" name="Int. J. Syst. Evol. Microbiol.">
        <title>The Global Catalogue of Microorganisms (GCM) 10K type strain sequencing project: providing services to taxonomists for standard genome sequencing and annotation.</title>
        <authorList>
            <consortium name="The Broad Institute Genomics Platform"/>
            <consortium name="The Broad Institute Genome Sequencing Center for Infectious Disease"/>
            <person name="Wu L."/>
            <person name="Ma J."/>
        </authorList>
    </citation>
    <scope>NUCLEOTIDE SEQUENCE [LARGE SCALE GENOMIC DNA]</scope>
    <source>
        <strain evidence="9">CGMCC 4.7152</strain>
    </source>
</reference>
<protein>
    <submittedName>
        <fullName evidence="8">Acyl-CoA dehydrogenase family protein</fullName>
        <ecNumber evidence="8">1.-.-.-</ecNumber>
    </submittedName>
</protein>
<evidence type="ECO:0000256" key="2">
    <source>
        <dbReference type="ARBA" id="ARBA00022630"/>
    </source>
</evidence>
<comment type="similarity">
    <text evidence="1 5">Belongs to the acyl-CoA dehydrogenase family.</text>
</comment>
<dbReference type="InterPro" id="IPR050741">
    <property type="entry name" value="Acyl-CoA_dehydrogenase"/>
</dbReference>
<keyword evidence="4 5" id="KW-0560">Oxidoreductase</keyword>
<proteinExistence type="inferred from homology"/>
<dbReference type="InterPro" id="IPR046373">
    <property type="entry name" value="Acyl-CoA_Oxase/DH_mid-dom_sf"/>
</dbReference>
<dbReference type="Gene3D" id="2.40.110.10">
    <property type="entry name" value="Butyryl-CoA Dehydrogenase, subunit A, domain 2"/>
    <property type="match status" value="1"/>
</dbReference>
<dbReference type="Pfam" id="PF02770">
    <property type="entry name" value="Acyl-CoA_dh_M"/>
    <property type="match status" value="1"/>
</dbReference>
<dbReference type="GO" id="GO:0016491">
    <property type="term" value="F:oxidoreductase activity"/>
    <property type="evidence" value="ECO:0007669"/>
    <property type="project" value="UniProtKB-KW"/>
</dbReference>
<dbReference type="InterPro" id="IPR036250">
    <property type="entry name" value="AcylCo_DH-like_C"/>
</dbReference>
<evidence type="ECO:0000259" key="6">
    <source>
        <dbReference type="Pfam" id="PF00441"/>
    </source>
</evidence>
<dbReference type="Proteomes" id="UP001595912">
    <property type="component" value="Unassembled WGS sequence"/>
</dbReference>
<keyword evidence="3 5" id="KW-0274">FAD</keyword>
<name>A0ABV9W5W1_9ACTN</name>
<dbReference type="PANTHER" id="PTHR48083">
    <property type="entry name" value="MEDIUM-CHAIN SPECIFIC ACYL-COA DEHYDROGENASE, MITOCHONDRIAL-RELATED"/>
    <property type="match status" value="1"/>
</dbReference>
<evidence type="ECO:0000259" key="7">
    <source>
        <dbReference type="Pfam" id="PF02770"/>
    </source>
</evidence>
<dbReference type="InterPro" id="IPR006091">
    <property type="entry name" value="Acyl-CoA_Oxase/DH_mid-dom"/>
</dbReference>
<evidence type="ECO:0000256" key="5">
    <source>
        <dbReference type="RuleBase" id="RU362125"/>
    </source>
</evidence>
<dbReference type="InterPro" id="IPR009075">
    <property type="entry name" value="AcylCo_DH/oxidase_C"/>
</dbReference>
<dbReference type="InterPro" id="IPR009100">
    <property type="entry name" value="AcylCoA_DH/oxidase_NM_dom_sf"/>
</dbReference>
<feature type="domain" description="Acyl-CoA dehydrogenase/oxidase C-terminal" evidence="6">
    <location>
        <begin position="220"/>
        <end position="356"/>
    </location>
</feature>
<dbReference type="Gene3D" id="1.20.140.10">
    <property type="entry name" value="Butyryl-CoA Dehydrogenase, subunit A, domain 3"/>
    <property type="match status" value="1"/>
</dbReference>
<evidence type="ECO:0000256" key="3">
    <source>
        <dbReference type="ARBA" id="ARBA00022827"/>
    </source>
</evidence>
<dbReference type="RefSeq" id="WP_380121064.1">
    <property type="nucleotide sequence ID" value="NZ_JBHSIU010000042.1"/>
</dbReference>
<keyword evidence="9" id="KW-1185">Reference proteome</keyword>
<accession>A0ABV9W5W1</accession>
<feature type="domain" description="Acyl-CoA oxidase/dehydrogenase middle" evidence="7">
    <location>
        <begin position="104"/>
        <end position="199"/>
    </location>
</feature>
<sequence>MSDRAGAPLDGLTTEAGLREVWARLGKCGVLTELYHHVDGERRLRAEPLRALLAALDSRGRTGVTLAVCVQVASVLPLLDAGAAGSPVVASLLDRALAGEQLVALAVTDAGAPGSDLAALDTTLETDGDMVTVTGAKRWITNATGCDYFLTLARHRPGRHFTSFAWILVPARAAGVEVAAAPTPLFAGSGTGEVRFDRVRLSTAHLVGRPGRALASFARHITRERFAGAVWTVALLRRALTDTRASLTGRNSDGAPLWSMDLLRHRCASAVVEIRLLNALTYEVEQQILNGYDAAAAALVKTAAARTAESVLTACASLQGADGYLPGAAQQLRAEAAVFGIGGGTVDLMLSDIAEHAEALLAQVQR</sequence>
<dbReference type="EMBL" id="JBHSIU010000042">
    <property type="protein sequence ID" value="MFC5002717.1"/>
    <property type="molecule type" value="Genomic_DNA"/>
</dbReference>
<comment type="caution">
    <text evidence="8">The sequence shown here is derived from an EMBL/GenBank/DDBJ whole genome shotgun (WGS) entry which is preliminary data.</text>
</comment>
<dbReference type="SUPFAM" id="SSF47203">
    <property type="entry name" value="Acyl-CoA dehydrogenase C-terminal domain-like"/>
    <property type="match status" value="1"/>
</dbReference>
<dbReference type="EC" id="1.-.-.-" evidence="8"/>
<evidence type="ECO:0000313" key="8">
    <source>
        <dbReference type="EMBL" id="MFC5002717.1"/>
    </source>
</evidence>
<dbReference type="SUPFAM" id="SSF56645">
    <property type="entry name" value="Acyl-CoA dehydrogenase NM domain-like"/>
    <property type="match status" value="1"/>
</dbReference>
<dbReference type="Pfam" id="PF00441">
    <property type="entry name" value="Acyl-CoA_dh_1"/>
    <property type="match status" value="1"/>
</dbReference>
<gene>
    <name evidence="8" type="ORF">ACFPIJ_33430</name>
</gene>
<evidence type="ECO:0000256" key="1">
    <source>
        <dbReference type="ARBA" id="ARBA00009347"/>
    </source>
</evidence>
<evidence type="ECO:0000313" key="9">
    <source>
        <dbReference type="Proteomes" id="UP001595912"/>
    </source>
</evidence>